<dbReference type="InParanoid" id="Q9RV44"/>
<dbReference type="EnsemblBacteria" id="AAF10761">
    <property type="protein sequence ID" value="AAF10761"/>
    <property type="gene ID" value="DR_1186"/>
</dbReference>
<dbReference type="OrthoDB" id="77194at2"/>
<name>Q9RV44_DEIRA</name>
<dbReference type="STRING" id="243230.DR_1186"/>
<reference evidence="1 2" key="1">
    <citation type="journal article" date="1999" name="Science">
        <title>Genome sequence of the radioresistant bacterium Deinococcus radiodurans R1.</title>
        <authorList>
            <person name="White O."/>
            <person name="Eisen J.A."/>
            <person name="Heidelberg J.F."/>
            <person name="Hickey E.K."/>
            <person name="Peterson J.D."/>
            <person name="Dodson R.J."/>
            <person name="Haft D.H."/>
            <person name="Gwinn M.L."/>
            <person name="Nelson W.C."/>
            <person name="Richardson D.L."/>
            <person name="Moffat K.S."/>
            <person name="Qin H."/>
            <person name="Jiang L."/>
            <person name="Pamphile W."/>
            <person name="Crosby M."/>
            <person name="Shen M."/>
            <person name="Vamathevan J.J."/>
            <person name="Lam P."/>
            <person name="McDonald L."/>
            <person name="Utterback T."/>
            <person name="Zalewski C."/>
            <person name="Makarova K.S."/>
            <person name="Aravind L."/>
            <person name="Daly M.J."/>
            <person name="Minton K.W."/>
            <person name="Fleischmann R.D."/>
            <person name="Ketchum K.A."/>
            <person name="Nelson K.E."/>
            <person name="Salzberg S."/>
            <person name="Smith H.O."/>
            <person name="Venter J.C."/>
            <person name="Fraser C.M."/>
        </authorList>
    </citation>
    <scope>NUCLEOTIDE SEQUENCE [LARGE SCALE GENOMIC DNA]</scope>
    <source>
        <strain evidence="2">ATCC 13939 / DSM 20539 / JCM 16871 / LMG 4051 / NBRC 15346 / NCIMB 9279 / R1 / VKM B-1422</strain>
    </source>
</reference>
<dbReference type="AntiFam" id="ANF00254">
    <property type="entry name" value="DNA repeat"/>
</dbReference>
<dbReference type="EMBL" id="AE000513">
    <property type="protein sequence ID" value="AAF10761.1"/>
    <property type="molecule type" value="Genomic_DNA"/>
</dbReference>
<dbReference type="eggNOG" id="COG1028">
    <property type="taxonomic scope" value="Bacteria"/>
</dbReference>
<protein>
    <submittedName>
        <fullName evidence="1">Uncharacterized protein</fullName>
    </submittedName>
</protein>
<accession>Q9RV44</accession>
<dbReference type="KEGG" id="dra:DR_1186"/>
<dbReference type="PaxDb" id="243230-DR_1186"/>
<dbReference type="HOGENOM" id="CLU_2648499_0_0_0"/>
<dbReference type="AlphaFoldDB" id="Q9RV44"/>
<evidence type="ECO:0000313" key="1">
    <source>
        <dbReference type="EMBL" id="AAF10761.1"/>
    </source>
</evidence>
<keyword evidence="2" id="KW-1185">Reference proteome</keyword>
<dbReference type="RefSeq" id="WP_010887829.1">
    <property type="nucleotide sequence ID" value="NC_001263.1"/>
</dbReference>
<dbReference type="PATRIC" id="fig|243230.17.peg.1385"/>
<dbReference type="GeneID" id="69517433"/>
<evidence type="ECO:0000313" key="2">
    <source>
        <dbReference type="Proteomes" id="UP000002524"/>
    </source>
</evidence>
<dbReference type="Proteomes" id="UP000002524">
    <property type="component" value="Chromosome 1"/>
</dbReference>
<dbReference type="PIR" id="A75428">
    <property type="entry name" value="A75428"/>
</dbReference>
<proteinExistence type="predicted"/>
<organism evidence="1 2">
    <name type="scientific">Deinococcus radiodurans (strain ATCC 13939 / DSM 20539 / JCM 16871 / CCUG 27074 / LMG 4051 / NBRC 15346 / NCIMB 9279 / VKM B-1422 / R1)</name>
    <dbReference type="NCBI Taxonomy" id="243230"/>
    <lineage>
        <taxon>Bacteria</taxon>
        <taxon>Thermotogati</taxon>
        <taxon>Deinococcota</taxon>
        <taxon>Deinococci</taxon>
        <taxon>Deinococcales</taxon>
        <taxon>Deinococcaceae</taxon>
        <taxon>Deinococcus</taxon>
    </lineage>
</organism>
<gene>
    <name evidence="1" type="ordered locus">DR_1186</name>
</gene>
<sequence length="76" mass="8801">MSETGWNINSDSAHRQEGDVPRQLQLWTFDLEQFSELRVRRNSTATRSILRPAPCFVLAPLAKKLCHLFVKCSKRD</sequence>